<dbReference type="Proteomes" id="UP000181936">
    <property type="component" value="Chromosome"/>
</dbReference>
<feature type="transmembrane region" description="Helical" evidence="8">
    <location>
        <begin position="354"/>
        <end position="375"/>
    </location>
</feature>
<accession>A0A1L3MXQ9</accession>
<evidence type="ECO:0000256" key="3">
    <source>
        <dbReference type="ARBA" id="ARBA00022448"/>
    </source>
</evidence>
<dbReference type="OrthoDB" id="9776324at2"/>
<keyword evidence="5 8" id="KW-0812">Transmembrane</keyword>
<keyword evidence="10" id="KW-1185">Reference proteome</keyword>
<dbReference type="PANTHER" id="PTHR43549:SF3">
    <property type="entry name" value="MULTIDRUG RESISTANCE PROTEIN YPNP-RELATED"/>
    <property type="match status" value="1"/>
</dbReference>
<evidence type="ECO:0000256" key="4">
    <source>
        <dbReference type="ARBA" id="ARBA00022475"/>
    </source>
</evidence>
<feature type="transmembrane region" description="Helical" evidence="8">
    <location>
        <begin position="382"/>
        <end position="399"/>
    </location>
</feature>
<feature type="transmembrane region" description="Helical" evidence="8">
    <location>
        <begin position="134"/>
        <end position="152"/>
    </location>
</feature>
<evidence type="ECO:0000256" key="2">
    <source>
        <dbReference type="ARBA" id="ARBA00010199"/>
    </source>
</evidence>
<dbReference type="PANTHER" id="PTHR43549">
    <property type="entry name" value="MULTIDRUG RESISTANCE PROTEIN YPNP-RELATED"/>
    <property type="match status" value="1"/>
</dbReference>
<evidence type="ECO:0000256" key="7">
    <source>
        <dbReference type="ARBA" id="ARBA00023136"/>
    </source>
</evidence>
<keyword evidence="3" id="KW-0813">Transport</keyword>
<feature type="transmembrane region" description="Helical" evidence="8">
    <location>
        <begin position="280"/>
        <end position="300"/>
    </location>
</feature>
<feature type="transmembrane region" description="Helical" evidence="8">
    <location>
        <begin position="411"/>
        <end position="431"/>
    </location>
</feature>
<dbReference type="RefSeq" id="WP_072581902.1">
    <property type="nucleotide sequence ID" value="NZ_CP016020.1"/>
</dbReference>
<dbReference type="CDD" id="cd13138">
    <property type="entry name" value="MATE_yoeA_like"/>
    <property type="match status" value="1"/>
</dbReference>
<proteinExistence type="inferred from homology"/>
<dbReference type="KEGG" id="bwh:A9C19_13930"/>
<reference evidence="9 10" key="1">
    <citation type="journal article" date="2016" name="Sci. Rep.">
        <title>Complete genome sequence and transcriptomic analysis of a novel marine strain Bacillus weihaiensis reveals the mechanism of brown algae degradation.</title>
        <authorList>
            <person name="Zhu Y."/>
            <person name="Chen P."/>
            <person name="Bao Y."/>
            <person name="Men Y."/>
            <person name="Zeng Y."/>
            <person name="Yang J."/>
            <person name="Sun J."/>
            <person name="Sun Y."/>
        </authorList>
    </citation>
    <scope>NUCLEOTIDE SEQUENCE [LARGE SCALE GENOMIC DNA]</scope>
    <source>
        <strain evidence="9 10">Alg07</strain>
    </source>
</reference>
<dbReference type="GO" id="GO:0042910">
    <property type="term" value="F:xenobiotic transmembrane transporter activity"/>
    <property type="evidence" value="ECO:0007669"/>
    <property type="project" value="InterPro"/>
</dbReference>
<comment type="subcellular location">
    <subcellularLocation>
        <location evidence="1">Cell membrane</location>
        <topology evidence="1">Multi-pass membrane protein</topology>
    </subcellularLocation>
</comment>
<dbReference type="InterPro" id="IPR048279">
    <property type="entry name" value="MdtK-like"/>
</dbReference>
<gene>
    <name evidence="9" type="ORF">A9C19_13930</name>
</gene>
<evidence type="ECO:0000256" key="5">
    <source>
        <dbReference type="ARBA" id="ARBA00022692"/>
    </source>
</evidence>
<feature type="transmembrane region" description="Helical" evidence="8">
    <location>
        <begin position="312"/>
        <end position="334"/>
    </location>
</feature>
<sequence>MSQHDFTTGKVTKQIWLFSLPIMLTNLLQVSFQFIDSLWVGNLIGANALGAVAISGTVIFTVLSFIIGLNNAALTILSQQKGKGNDDGLKSYLNTFVVIQTLLSLLLGVIGFVFAKDILTLLSTPSSMIDDATLYLQINFIGIFFLFGYNFISTVLRSIGNSKTPIIYVMIAVGLNALLDPLFISIMDLGIAGAAYATIVSQGIAFLYGVYDTLNRKLVPFTVPTRPDMREILTILKLGIPSGLQMMVISAGVMAIMSVVNSFGADVVAGFGAAQRLDSLIMLPAMALGTAVNSMAGQNIGADKWGRVHQIATYGVIINFLMILSISTFIYFLAKPAINLFIEEEGALQFGAKYLAFIAFFYPFLGINFILNGVVRASGAMFQVLVLNIISFWILRYPLTYFCSWLLGENGIAIGMGISFMVSSVIAFGYYKLGKWDEKEVLQKNET</sequence>
<feature type="transmembrane region" description="Helical" evidence="8">
    <location>
        <begin position="190"/>
        <end position="211"/>
    </location>
</feature>
<name>A0A1L3MXQ9_9BACI</name>
<dbReference type="NCBIfam" id="TIGR00797">
    <property type="entry name" value="matE"/>
    <property type="match status" value="1"/>
</dbReference>
<evidence type="ECO:0000256" key="1">
    <source>
        <dbReference type="ARBA" id="ARBA00004651"/>
    </source>
</evidence>
<dbReference type="EMBL" id="CP016020">
    <property type="protein sequence ID" value="APH07117.1"/>
    <property type="molecule type" value="Genomic_DNA"/>
</dbReference>
<comment type="similarity">
    <text evidence="2">Belongs to the multi antimicrobial extrusion (MATE) (TC 2.A.66.1) family.</text>
</comment>
<dbReference type="PIRSF" id="PIRSF006603">
    <property type="entry name" value="DinF"/>
    <property type="match status" value="1"/>
</dbReference>
<evidence type="ECO:0000313" key="9">
    <source>
        <dbReference type="EMBL" id="APH07117.1"/>
    </source>
</evidence>
<dbReference type="InterPro" id="IPR002528">
    <property type="entry name" value="MATE_fam"/>
</dbReference>
<dbReference type="Pfam" id="PF01554">
    <property type="entry name" value="MatE"/>
    <property type="match status" value="2"/>
</dbReference>
<organism evidence="9 10">
    <name type="scientific">Bacillus weihaiensis</name>
    <dbReference type="NCBI Taxonomy" id="1547283"/>
    <lineage>
        <taxon>Bacteria</taxon>
        <taxon>Bacillati</taxon>
        <taxon>Bacillota</taxon>
        <taxon>Bacilli</taxon>
        <taxon>Bacillales</taxon>
        <taxon>Bacillaceae</taxon>
        <taxon>Bacillus</taxon>
    </lineage>
</organism>
<evidence type="ECO:0000256" key="6">
    <source>
        <dbReference type="ARBA" id="ARBA00022989"/>
    </source>
</evidence>
<dbReference type="STRING" id="1547283.A9C19_13930"/>
<keyword evidence="7 8" id="KW-0472">Membrane</keyword>
<dbReference type="InterPro" id="IPR052031">
    <property type="entry name" value="Membrane_Transporter-Flippase"/>
</dbReference>
<dbReference type="GO" id="GO:0015297">
    <property type="term" value="F:antiporter activity"/>
    <property type="evidence" value="ECO:0007669"/>
    <property type="project" value="InterPro"/>
</dbReference>
<feature type="transmembrane region" description="Helical" evidence="8">
    <location>
        <begin position="15"/>
        <end position="35"/>
    </location>
</feature>
<dbReference type="GO" id="GO:0005886">
    <property type="term" value="C:plasma membrane"/>
    <property type="evidence" value="ECO:0007669"/>
    <property type="project" value="UniProtKB-SubCell"/>
</dbReference>
<feature type="transmembrane region" description="Helical" evidence="8">
    <location>
        <begin position="47"/>
        <end position="70"/>
    </location>
</feature>
<feature type="transmembrane region" description="Helical" evidence="8">
    <location>
        <begin position="91"/>
        <end position="114"/>
    </location>
</feature>
<protein>
    <submittedName>
        <fullName evidence="9">MATE family efflux transporter</fullName>
    </submittedName>
</protein>
<evidence type="ECO:0000256" key="8">
    <source>
        <dbReference type="SAM" id="Phobius"/>
    </source>
</evidence>
<evidence type="ECO:0000313" key="10">
    <source>
        <dbReference type="Proteomes" id="UP000181936"/>
    </source>
</evidence>
<keyword evidence="4" id="KW-1003">Cell membrane</keyword>
<dbReference type="AlphaFoldDB" id="A0A1L3MXQ9"/>
<feature type="transmembrane region" description="Helical" evidence="8">
    <location>
        <begin position="164"/>
        <end position="184"/>
    </location>
</feature>
<feature type="transmembrane region" description="Helical" evidence="8">
    <location>
        <begin position="232"/>
        <end position="260"/>
    </location>
</feature>
<keyword evidence="6 8" id="KW-1133">Transmembrane helix</keyword>